<reference evidence="5 6" key="1">
    <citation type="submission" date="2018-08" db="EMBL/GenBank/DDBJ databases">
        <title>A genome reference for cultivated species of the human gut microbiota.</title>
        <authorList>
            <person name="Zou Y."/>
            <person name="Xue W."/>
            <person name="Luo G."/>
        </authorList>
    </citation>
    <scope>NUCLEOTIDE SEQUENCE [LARGE SCALE GENOMIC DNA]</scope>
    <source>
        <strain evidence="5 6">AF42-9</strain>
    </source>
</reference>
<feature type="binding site" evidence="2">
    <location>
        <begin position="192"/>
        <end position="199"/>
    </location>
    <ligand>
        <name>ATP</name>
        <dbReference type="ChEBI" id="CHEBI:30616"/>
    </ligand>
</feature>
<keyword evidence="6" id="KW-1185">Reference proteome</keyword>
<dbReference type="SUPFAM" id="SSF140931">
    <property type="entry name" value="Fic-like"/>
    <property type="match status" value="1"/>
</dbReference>
<feature type="active site" evidence="1">
    <location>
        <position position="188"/>
    </location>
</feature>
<gene>
    <name evidence="5" type="ORF">DW060_01975</name>
</gene>
<dbReference type="InterPro" id="IPR036597">
    <property type="entry name" value="Fido-like_dom_sf"/>
</dbReference>
<keyword evidence="2" id="KW-0547">Nucleotide-binding</keyword>
<dbReference type="PANTHER" id="PTHR13504:SF38">
    <property type="entry name" value="FIDO DOMAIN-CONTAINING PROTEIN"/>
    <property type="match status" value="1"/>
</dbReference>
<feature type="domain" description="Fido" evidence="4">
    <location>
        <begin position="93"/>
        <end position="246"/>
    </location>
</feature>
<evidence type="ECO:0000256" key="2">
    <source>
        <dbReference type="PIRSR" id="PIRSR640198-2"/>
    </source>
</evidence>
<organism evidence="5 6">
    <name type="scientific">Leyella stercorea</name>
    <dbReference type="NCBI Taxonomy" id="363265"/>
    <lineage>
        <taxon>Bacteria</taxon>
        <taxon>Pseudomonadati</taxon>
        <taxon>Bacteroidota</taxon>
        <taxon>Bacteroidia</taxon>
        <taxon>Bacteroidales</taxon>
        <taxon>Prevotellaceae</taxon>
        <taxon>Leyella</taxon>
    </lineage>
</organism>
<evidence type="ECO:0000259" key="4">
    <source>
        <dbReference type="PROSITE" id="PS51459"/>
    </source>
</evidence>
<dbReference type="AlphaFoldDB" id="A0A3R6I3P3"/>
<sequence length="351" mass="40501">MKQEIKDIMQRLLKRHKELGITEQIDYEKFYLYSIITHSTAIEGSTVTEVEAQLLFDEGITAKGKPMIEQLMNLDLKAAYDYGRIWIKRHEDITIESLVALAAKVMARTGGEYNSLGGSFDASKGELRKLNVTAGAGGRSYMNWMKVPMKLKEFCEELNKRRKEIDTTDELSIYELSFWAHYHLVTIHPWADGNGRTSRLLMNLLQMEYDVLPTKVYKEDKAEYIQALIDTREAEDTDIFINCMAKLHCEHLQQDIDQFLISTSDDMVDKTAIQQEMVDKWSIKPTLAGKLADIIVFMDDKEEIRTEQIVTQLGLTETTAKRYLRQLTEFGYLEAHGGNRNKSYTKKKVKE</sequence>
<evidence type="ECO:0000256" key="1">
    <source>
        <dbReference type="PIRSR" id="PIRSR640198-1"/>
    </source>
</evidence>
<dbReference type="EMBL" id="QRNO01000005">
    <property type="protein sequence ID" value="RHK52492.1"/>
    <property type="molecule type" value="Genomic_DNA"/>
</dbReference>
<evidence type="ECO:0000313" key="6">
    <source>
        <dbReference type="Proteomes" id="UP000286598"/>
    </source>
</evidence>
<dbReference type="GO" id="GO:0005524">
    <property type="term" value="F:ATP binding"/>
    <property type="evidence" value="ECO:0007669"/>
    <property type="project" value="UniProtKB-KW"/>
</dbReference>
<dbReference type="InterPro" id="IPR036390">
    <property type="entry name" value="WH_DNA-bd_sf"/>
</dbReference>
<proteinExistence type="predicted"/>
<protein>
    <submittedName>
        <fullName evidence="5">Fic family protein</fullName>
    </submittedName>
</protein>
<evidence type="ECO:0000256" key="3">
    <source>
        <dbReference type="PIRSR" id="PIRSR640198-3"/>
    </source>
</evidence>
<dbReference type="Gene3D" id="1.10.10.10">
    <property type="entry name" value="Winged helix-like DNA-binding domain superfamily/Winged helix DNA-binding domain"/>
    <property type="match status" value="1"/>
</dbReference>
<dbReference type="Pfam" id="PF02661">
    <property type="entry name" value="Fic"/>
    <property type="match status" value="1"/>
</dbReference>
<dbReference type="GO" id="GO:0006355">
    <property type="term" value="P:regulation of DNA-templated transcription"/>
    <property type="evidence" value="ECO:0007669"/>
    <property type="project" value="InterPro"/>
</dbReference>
<dbReference type="InterPro" id="IPR040198">
    <property type="entry name" value="Fido_containing"/>
</dbReference>
<dbReference type="PANTHER" id="PTHR13504">
    <property type="entry name" value="FIDO DOMAIN-CONTAINING PROTEIN DDB_G0283145"/>
    <property type="match status" value="1"/>
</dbReference>
<dbReference type="SUPFAM" id="SSF46785">
    <property type="entry name" value="Winged helix' DNA-binding domain"/>
    <property type="match status" value="1"/>
</dbReference>
<comment type="caution">
    <text evidence="5">The sequence shown here is derived from an EMBL/GenBank/DDBJ whole genome shotgun (WGS) entry which is preliminary data.</text>
</comment>
<dbReference type="OrthoDB" id="9814400at2"/>
<dbReference type="Pfam" id="PF09339">
    <property type="entry name" value="HTH_IclR"/>
    <property type="match status" value="1"/>
</dbReference>
<dbReference type="InterPro" id="IPR036388">
    <property type="entry name" value="WH-like_DNA-bd_sf"/>
</dbReference>
<name>A0A3R6I3P3_9BACT</name>
<keyword evidence="2" id="KW-0067">ATP-binding</keyword>
<evidence type="ECO:0000313" key="5">
    <source>
        <dbReference type="EMBL" id="RHK52492.1"/>
    </source>
</evidence>
<dbReference type="GO" id="GO:0003677">
    <property type="term" value="F:DNA binding"/>
    <property type="evidence" value="ECO:0007669"/>
    <property type="project" value="InterPro"/>
</dbReference>
<dbReference type="Proteomes" id="UP000286598">
    <property type="component" value="Unassembled WGS sequence"/>
</dbReference>
<accession>A0A3R6I3P3</accession>
<dbReference type="InterPro" id="IPR003812">
    <property type="entry name" value="Fido"/>
</dbReference>
<dbReference type="PROSITE" id="PS51459">
    <property type="entry name" value="FIDO"/>
    <property type="match status" value="1"/>
</dbReference>
<dbReference type="InterPro" id="IPR005471">
    <property type="entry name" value="Tscrpt_reg_IclR_N"/>
</dbReference>
<dbReference type="Gene3D" id="1.10.3290.10">
    <property type="entry name" value="Fido-like domain"/>
    <property type="match status" value="1"/>
</dbReference>
<feature type="site" description="Important for autoinhibition of adenylyltransferase activity" evidence="3">
    <location>
        <position position="43"/>
    </location>
</feature>